<dbReference type="EMBL" id="JACHGW010000004">
    <property type="protein sequence ID" value="MBB6052436.1"/>
    <property type="molecule type" value="Genomic_DNA"/>
</dbReference>
<dbReference type="RefSeq" id="WP_184201473.1">
    <property type="nucleotide sequence ID" value="NZ_JACHGW010000004.1"/>
</dbReference>
<evidence type="ECO:0000313" key="3">
    <source>
        <dbReference type="EMBL" id="MBB6052436.1"/>
    </source>
</evidence>
<dbReference type="SUPFAM" id="SSF54534">
    <property type="entry name" value="FKBP-like"/>
    <property type="match status" value="1"/>
</dbReference>
<gene>
    <name evidence="3" type="ORF">HNQ39_004257</name>
</gene>
<comment type="caution">
    <text evidence="3">The sequence shown here is derived from an EMBL/GenBank/DDBJ whole genome shotgun (WGS) entry which is preliminary data.</text>
</comment>
<organism evidence="3 4">
    <name type="scientific">Armatimonas rosea</name>
    <dbReference type="NCBI Taxonomy" id="685828"/>
    <lineage>
        <taxon>Bacteria</taxon>
        <taxon>Bacillati</taxon>
        <taxon>Armatimonadota</taxon>
        <taxon>Armatimonadia</taxon>
        <taxon>Armatimonadales</taxon>
        <taxon>Armatimonadaceae</taxon>
        <taxon>Armatimonas</taxon>
    </lineage>
</organism>
<feature type="compositionally biased region" description="Pro residues" evidence="1">
    <location>
        <begin position="97"/>
        <end position="109"/>
    </location>
</feature>
<keyword evidence="2" id="KW-0812">Transmembrane</keyword>
<keyword evidence="4" id="KW-1185">Reference proteome</keyword>
<keyword evidence="2" id="KW-1133">Transmembrane helix</keyword>
<reference evidence="3 4" key="1">
    <citation type="submission" date="2020-08" db="EMBL/GenBank/DDBJ databases">
        <title>Genomic Encyclopedia of Type Strains, Phase IV (KMG-IV): sequencing the most valuable type-strain genomes for metagenomic binning, comparative biology and taxonomic classification.</title>
        <authorList>
            <person name="Goeker M."/>
        </authorList>
    </citation>
    <scope>NUCLEOTIDE SEQUENCE [LARGE SCALE GENOMIC DNA]</scope>
    <source>
        <strain evidence="3 4">DSM 23562</strain>
    </source>
</reference>
<dbReference type="AlphaFoldDB" id="A0A7W9ST98"/>
<evidence type="ECO:0000256" key="1">
    <source>
        <dbReference type="SAM" id="MobiDB-lite"/>
    </source>
</evidence>
<feature type="compositionally biased region" description="Low complexity" evidence="1">
    <location>
        <begin position="84"/>
        <end position="96"/>
    </location>
</feature>
<proteinExistence type="predicted"/>
<name>A0A7W9ST98_ARMRO</name>
<evidence type="ECO:0000313" key="4">
    <source>
        <dbReference type="Proteomes" id="UP000520814"/>
    </source>
</evidence>
<feature type="transmembrane region" description="Helical" evidence="2">
    <location>
        <begin position="14"/>
        <end position="36"/>
    </location>
</feature>
<feature type="region of interest" description="Disordered" evidence="1">
    <location>
        <begin position="70"/>
        <end position="116"/>
    </location>
</feature>
<sequence length="189" mass="19527">MPTSTKTPGRKKRGGGGCCGCLIVLILLLVGLLWLARKWAPNHLNRGLAWGRSQAVTRYPVLNRWLPEPPGSRPVSVFEPPVAPSASPAPEATAASPVPPSPAPTPSPTPTATLDAGAPTELVVGTGAEAKLGQTVQVRYGAGKPADAPEMFMIGASEVDSALEAGVKGMKVGGKRRLGTLEVELVKVL</sequence>
<protein>
    <submittedName>
        <fullName evidence="3">Uncharacterized protein</fullName>
    </submittedName>
</protein>
<dbReference type="Proteomes" id="UP000520814">
    <property type="component" value="Unassembled WGS sequence"/>
</dbReference>
<keyword evidence="2" id="KW-0472">Membrane</keyword>
<accession>A0A7W9ST98</accession>
<evidence type="ECO:0000256" key="2">
    <source>
        <dbReference type="SAM" id="Phobius"/>
    </source>
</evidence>